<keyword evidence="1" id="KW-0472">Membrane</keyword>
<gene>
    <name evidence="2" type="ORF">ABID23_001475</name>
</gene>
<sequence length="120" mass="13654">MINRLRLWKKAAIVIIGGGVLCFTYVIDVNSAQKSAADSFYFLKRGMFAYKNGQINQAISDLQRAARMGNIGASWKFGHIYADGDGVPEDDYRAYKFFAHIVKKVLTLAQRVRAMFLMHW</sequence>
<keyword evidence="1" id="KW-1133">Transmembrane helix</keyword>
<dbReference type="Gene3D" id="1.25.40.10">
    <property type="entry name" value="Tetratricopeptide repeat domain"/>
    <property type="match status" value="1"/>
</dbReference>
<accession>A0ABV2HII9</accession>
<proteinExistence type="predicted"/>
<name>A0ABV2HII9_9HYPH</name>
<dbReference type="Proteomes" id="UP001549086">
    <property type="component" value="Unassembled WGS sequence"/>
</dbReference>
<reference evidence="2 3" key="1">
    <citation type="submission" date="2024-06" db="EMBL/GenBank/DDBJ databases">
        <title>Genomic Encyclopedia of Type Strains, Phase IV (KMG-IV): sequencing the most valuable type-strain genomes for metagenomic binning, comparative biology and taxonomic classification.</title>
        <authorList>
            <person name="Goeker M."/>
        </authorList>
    </citation>
    <scope>NUCLEOTIDE SEQUENCE [LARGE SCALE GENOMIC DNA]</scope>
    <source>
        <strain evidence="2 3">DSM 23649</strain>
    </source>
</reference>
<organism evidence="2 3">
    <name type="scientific">Bartonella silvatica</name>
    <dbReference type="NCBI Taxonomy" id="357760"/>
    <lineage>
        <taxon>Bacteria</taxon>
        <taxon>Pseudomonadati</taxon>
        <taxon>Pseudomonadota</taxon>
        <taxon>Alphaproteobacteria</taxon>
        <taxon>Hyphomicrobiales</taxon>
        <taxon>Bartonellaceae</taxon>
        <taxon>Bartonella</taxon>
    </lineage>
</organism>
<comment type="caution">
    <text evidence="2">The sequence shown here is derived from an EMBL/GenBank/DDBJ whole genome shotgun (WGS) entry which is preliminary data.</text>
</comment>
<protein>
    <submittedName>
        <fullName evidence="2">TPR repeat protein</fullName>
    </submittedName>
</protein>
<evidence type="ECO:0000256" key="1">
    <source>
        <dbReference type="SAM" id="Phobius"/>
    </source>
</evidence>
<feature type="transmembrane region" description="Helical" evidence="1">
    <location>
        <begin position="7"/>
        <end position="27"/>
    </location>
</feature>
<evidence type="ECO:0000313" key="2">
    <source>
        <dbReference type="EMBL" id="MET3590369.1"/>
    </source>
</evidence>
<dbReference type="EMBL" id="JBEPLI010000023">
    <property type="protein sequence ID" value="MET3590369.1"/>
    <property type="molecule type" value="Genomic_DNA"/>
</dbReference>
<evidence type="ECO:0000313" key="3">
    <source>
        <dbReference type="Proteomes" id="UP001549086"/>
    </source>
</evidence>
<dbReference type="SUPFAM" id="SSF81901">
    <property type="entry name" value="HCP-like"/>
    <property type="match status" value="1"/>
</dbReference>
<keyword evidence="1" id="KW-0812">Transmembrane</keyword>
<dbReference type="InterPro" id="IPR011990">
    <property type="entry name" value="TPR-like_helical_dom_sf"/>
</dbReference>
<keyword evidence="3" id="KW-1185">Reference proteome</keyword>